<evidence type="ECO:0000313" key="2">
    <source>
        <dbReference type="Proteomes" id="UP000186922"/>
    </source>
</evidence>
<protein>
    <submittedName>
        <fullName evidence="1">Uncharacterized protein</fullName>
    </submittedName>
</protein>
<accession>A0A1D1VWI8</accession>
<name>A0A1D1VWI8_RAMVA</name>
<comment type="caution">
    <text evidence="1">The sequence shown here is derived from an EMBL/GenBank/DDBJ whole genome shotgun (WGS) entry which is preliminary data.</text>
</comment>
<organism evidence="1 2">
    <name type="scientific">Ramazzottius varieornatus</name>
    <name type="common">Water bear</name>
    <name type="synonym">Tardigrade</name>
    <dbReference type="NCBI Taxonomy" id="947166"/>
    <lineage>
        <taxon>Eukaryota</taxon>
        <taxon>Metazoa</taxon>
        <taxon>Ecdysozoa</taxon>
        <taxon>Tardigrada</taxon>
        <taxon>Eutardigrada</taxon>
        <taxon>Parachela</taxon>
        <taxon>Hypsibioidea</taxon>
        <taxon>Ramazzottiidae</taxon>
        <taxon>Ramazzottius</taxon>
    </lineage>
</organism>
<gene>
    <name evidence="1" type="primary">RvY_15897-1</name>
    <name evidence="1" type="synonym">RvY_15897.1</name>
    <name evidence="1" type="ORF">RvY_15897</name>
</gene>
<dbReference type="EMBL" id="BDGG01000012">
    <property type="protein sequence ID" value="GAV05825.1"/>
    <property type="molecule type" value="Genomic_DNA"/>
</dbReference>
<dbReference type="AlphaFoldDB" id="A0A1D1VWI8"/>
<evidence type="ECO:0000313" key="1">
    <source>
        <dbReference type="EMBL" id="GAV05825.1"/>
    </source>
</evidence>
<keyword evidence="2" id="KW-1185">Reference proteome</keyword>
<proteinExistence type="predicted"/>
<dbReference type="Proteomes" id="UP000186922">
    <property type="component" value="Unassembled WGS sequence"/>
</dbReference>
<sequence>MNKYQGIGGWNGASLESDPPSLPAALRDVYRGRGTWSPAGEAARTWPGLGADAGLLLSGTSTPSSKSCMSSKTPKEGYGWLNQDNMLQYGLVCLLAHAADQTDNTPRSKRDSLEARNDGKYLNNARRWYFKTPSQAWIIRELGWLIVIHAAVATDDQRPQKLLVQRSVTFELPDQRGSSRRTN</sequence>
<reference evidence="1 2" key="1">
    <citation type="journal article" date="2016" name="Nat. Commun.">
        <title>Extremotolerant tardigrade genome and improved radiotolerance of human cultured cells by tardigrade-unique protein.</title>
        <authorList>
            <person name="Hashimoto T."/>
            <person name="Horikawa D.D."/>
            <person name="Saito Y."/>
            <person name="Kuwahara H."/>
            <person name="Kozuka-Hata H."/>
            <person name="Shin-I T."/>
            <person name="Minakuchi Y."/>
            <person name="Ohishi K."/>
            <person name="Motoyama A."/>
            <person name="Aizu T."/>
            <person name="Enomoto A."/>
            <person name="Kondo K."/>
            <person name="Tanaka S."/>
            <person name="Hara Y."/>
            <person name="Koshikawa S."/>
            <person name="Sagara H."/>
            <person name="Miura T."/>
            <person name="Yokobori S."/>
            <person name="Miyagawa K."/>
            <person name="Suzuki Y."/>
            <person name="Kubo T."/>
            <person name="Oyama M."/>
            <person name="Kohara Y."/>
            <person name="Fujiyama A."/>
            <person name="Arakawa K."/>
            <person name="Katayama T."/>
            <person name="Toyoda A."/>
            <person name="Kunieda T."/>
        </authorList>
    </citation>
    <scope>NUCLEOTIDE SEQUENCE [LARGE SCALE GENOMIC DNA]</scope>
    <source>
        <strain evidence="1 2">YOKOZUNA-1</strain>
    </source>
</reference>